<protein>
    <submittedName>
        <fullName evidence="2">ATPase AAA</fullName>
    </submittedName>
</protein>
<evidence type="ECO:0000313" key="2">
    <source>
        <dbReference type="EMBL" id="GHD62752.1"/>
    </source>
</evidence>
<dbReference type="CDD" id="cd00009">
    <property type="entry name" value="AAA"/>
    <property type="match status" value="1"/>
</dbReference>
<dbReference type="AlphaFoldDB" id="A0A918XY10"/>
<dbReference type="GO" id="GO:0016887">
    <property type="term" value="F:ATP hydrolysis activity"/>
    <property type="evidence" value="ECO:0007669"/>
    <property type="project" value="InterPro"/>
</dbReference>
<dbReference type="SMART" id="SM00382">
    <property type="entry name" value="AAA"/>
    <property type="match status" value="1"/>
</dbReference>
<keyword evidence="3" id="KW-1185">Reference proteome</keyword>
<dbReference type="InterPro" id="IPR027417">
    <property type="entry name" value="P-loop_NTPase"/>
</dbReference>
<evidence type="ECO:0000259" key="1">
    <source>
        <dbReference type="SMART" id="SM00382"/>
    </source>
</evidence>
<dbReference type="Proteomes" id="UP000630353">
    <property type="component" value="Unassembled WGS sequence"/>
</dbReference>
<name>A0A918XY10_9PROT</name>
<dbReference type="GO" id="GO:0005524">
    <property type="term" value="F:ATP binding"/>
    <property type="evidence" value="ECO:0007669"/>
    <property type="project" value="InterPro"/>
</dbReference>
<reference evidence="2" key="2">
    <citation type="submission" date="2020-09" db="EMBL/GenBank/DDBJ databases">
        <authorList>
            <person name="Sun Q."/>
            <person name="Kim S."/>
        </authorList>
    </citation>
    <scope>NUCLEOTIDE SEQUENCE</scope>
    <source>
        <strain evidence="2">KCTC 42651</strain>
    </source>
</reference>
<dbReference type="InterPro" id="IPR003593">
    <property type="entry name" value="AAA+_ATPase"/>
</dbReference>
<accession>A0A918XY10</accession>
<dbReference type="Gene3D" id="3.40.50.300">
    <property type="entry name" value="P-loop containing nucleotide triphosphate hydrolases"/>
    <property type="match status" value="1"/>
</dbReference>
<comment type="caution">
    <text evidence="2">The sequence shown here is derived from an EMBL/GenBank/DDBJ whole genome shotgun (WGS) entry which is preliminary data.</text>
</comment>
<proteinExistence type="predicted"/>
<dbReference type="SUPFAM" id="SSF52540">
    <property type="entry name" value="P-loop containing nucleoside triphosphate hydrolases"/>
    <property type="match status" value="1"/>
</dbReference>
<evidence type="ECO:0000313" key="3">
    <source>
        <dbReference type="Proteomes" id="UP000630353"/>
    </source>
</evidence>
<dbReference type="EMBL" id="BMZS01000015">
    <property type="protein sequence ID" value="GHD62752.1"/>
    <property type="molecule type" value="Genomic_DNA"/>
</dbReference>
<dbReference type="RefSeq" id="WP_189995263.1">
    <property type="nucleotide sequence ID" value="NZ_BMZS01000015.1"/>
</dbReference>
<gene>
    <name evidence="2" type="ORF">GCM10017083_51980</name>
</gene>
<organism evidence="2 3">
    <name type="scientific">Thalassobaculum fulvum</name>
    <dbReference type="NCBI Taxonomy" id="1633335"/>
    <lineage>
        <taxon>Bacteria</taxon>
        <taxon>Pseudomonadati</taxon>
        <taxon>Pseudomonadota</taxon>
        <taxon>Alphaproteobacteria</taxon>
        <taxon>Rhodospirillales</taxon>
        <taxon>Thalassobaculaceae</taxon>
        <taxon>Thalassobaculum</taxon>
    </lineage>
</organism>
<reference evidence="2" key="1">
    <citation type="journal article" date="2014" name="Int. J. Syst. Evol. Microbiol.">
        <title>Complete genome sequence of Corynebacterium casei LMG S-19264T (=DSM 44701T), isolated from a smear-ripened cheese.</title>
        <authorList>
            <consortium name="US DOE Joint Genome Institute (JGI-PGF)"/>
            <person name="Walter F."/>
            <person name="Albersmeier A."/>
            <person name="Kalinowski J."/>
            <person name="Ruckert C."/>
        </authorList>
    </citation>
    <scope>NUCLEOTIDE SEQUENCE</scope>
    <source>
        <strain evidence="2">KCTC 42651</strain>
    </source>
</reference>
<feature type="domain" description="AAA+ ATPase" evidence="1">
    <location>
        <begin position="38"/>
        <end position="215"/>
    </location>
</feature>
<dbReference type="Pfam" id="PF07728">
    <property type="entry name" value="AAA_5"/>
    <property type="match status" value="1"/>
</dbReference>
<sequence>MTVSQGYKTFTGLGPEGGERSYVISREKARRVDFAIKLGRPLIVEGEAGCGKTRLADAIAAELGLAPPIVIPVRSSSRVNDLFYRFDALRRLQDSGIPANQEQAQYAFNYISLEPLGKAIAEGQERVVLIDEVDKGDVDFQNDMLFALERFQFPIDEIPESEAELAAAKGLAPVMEWPGGRDSTAARPIILFSSNREKPLPKPFLRRCLYVELTFPDSVEDLTEIVQVNLRDRYRAGQSRVDSLRALSDRTVRAAVEAFLRMRDHAEKNNAVKKPATAELVDWVHVLHLEKVDPEDLALDLPPYWDILFKDWKDTEQIGRVLAPAAGGDQKPGAKPRR</sequence>
<dbReference type="InterPro" id="IPR011704">
    <property type="entry name" value="ATPase_dyneun-rel_AAA"/>
</dbReference>